<gene>
    <name evidence="2" type="ORF">SAMN05192583_1117</name>
</gene>
<accession>A0A1H8AXZ6</accession>
<keyword evidence="3" id="KW-1185">Reference proteome</keyword>
<sequence length="41" mass="4142">MIANRPGAHAIAATDRPGIGTGDGRPHDGSRDVAADLGMSR</sequence>
<feature type="region of interest" description="Disordered" evidence="1">
    <location>
        <begin position="1"/>
        <end position="41"/>
    </location>
</feature>
<name>A0A1H8AXZ6_9SPHN</name>
<evidence type="ECO:0000313" key="3">
    <source>
        <dbReference type="Proteomes" id="UP000199206"/>
    </source>
</evidence>
<feature type="compositionally biased region" description="Basic and acidic residues" evidence="1">
    <location>
        <begin position="24"/>
        <end position="34"/>
    </location>
</feature>
<dbReference type="EMBL" id="FOCF01000002">
    <property type="protein sequence ID" value="SEM75585.1"/>
    <property type="molecule type" value="Genomic_DNA"/>
</dbReference>
<dbReference type="AlphaFoldDB" id="A0A1H8AXZ6"/>
<proteinExistence type="predicted"/>
<organism evidence="2 3">
    <name type="scientific">Sphingomonas gellani</name>
    <dbReference type="NCBI Taxonomy" id="1166340"/>
    <lineage>
        <taxon>Bacteria</taxon>
        <taxon>Pseudomonadati</taxon>
        <taxon>Pseudomonadota</taxon>
        <taxon>Alphaproteobacteria</taxon>
        <taxon>Sphingomonadales</taxon>
        <taxon>Sphingomonadaceae</taxon>
        <taxon>Sphingomonas</taxon>
    </lineage>
</organism>
<dbReference type="Proteomes" id="UP000199206">
    <property type="component" value="Unassembled WGS sequence"/>
</dbReference>
<protein>
    <submittedName>
        <fullName evidence="2">Uncharacterized protein</fullName>
    </submittedName>
</protein>
<evidence type="ECO:0000256" key="1">
    <source>
        <dbReference type="SAM" id="MobiDB-lite"/>
    </source>
</evidence>
<reference evidence="3" key="1">
    <citation type="submission" date="2016-10" db="EMBL/GenBank/DDBJ databases">
        <authorList>
            <person name="Varghese N."/>
            <person name="Submissions S."/>
        </authorList>
    </citation>
    <scope>NUCLEOTIDE SEQUENCE [LARGE SCALE GENOMIC DNA]</scope>
    <source>
        <strain evidence="3">S6-262</strain>
    </source>
</reference>
<dbReference type="STRING" id="1166340.SAMN05192583_1117"/>
<evidence type="ECO:0000313" key="2">
    <source>
        <dbReference type="EMBL" id="SEM75585.1"/>
    </source>
</evidence>